<organism evidence="1 2">
    <name type="scientific">Botryotinia fuckeliana (strain T4)</name>
    <name type="common">Noble rot fungus</name>
    <name type="synonym">Botrytis cinerea</name>
    <dbReference type="NCBI Taxonomy" id="999810"/>
    <lineage>
        <taxon>Eukaryota</taxon>
        <taxon>Fungi</taxon>
        <taxon>Dikarya</taxon>
        <taxon>Ascomycota</taxon>
        <taxon>Pezizomycotina</taxon>
        <taxon>Leotiomycetes</taxon>
        <taxon>Helotiales</taxon>
        <taxon>Sclerotiniaceae</taxon>
        <taxon>Botrytis</taxon>
    </lineage>
</organism>
<accession>G2YL03</accession>
<proteinExistence type="predicted"/>
<sequence>MYEVIDGTGENTILTNARATGVETGGISHISLLASAMVLWVG</sequence>
<dbReference type="EMBL" id="FQ790341">
    <property type="protein sequence ID" value="CCD52301.1"/>
    <property type="molecule type" value="Genomic_DNA"/>
</dbReference>
<dbReference type="AlphaFoldDB" id="G2YL03"/>
<reference evidence="2" key="1">
    <citation type="journal article" date="2011" name="PLoS Genet.">
        <title>Genomic analysis of the necrotrophic fungal pathogens Sclerotinia sclerotiorum and Botrytis cinerea.</title>
        <authorList>
            <person name="Amselem J."/>
            <person name="Cuomo C.A."/>
            <person name="van Kan J.A."/>
            <person name="Viaud M."/>
            <person name="Benito E.P."/>
            <person name="Couloux A."/>
            <person name="Coutinho P.M."/>
            <person name="de Vries R.P."/>
            <person name="Dyer P.S."/>
            <person name="Fillinger S."/>
            <person name="Fournier E."/>
            <person name="Gout L."/>
            <person name="Hahn M."/>
            <person name="Kohn L."/>
            <person name="Lapalu N."/>
            <person name="Plummer K.M."/>
            <person name="Pradier J.M."/>
            <person name="Quevillon E."/>
            <person name="Sharon A."/>
            <person name="Simon A."/>
            <person name="ten Have A."/>
            <person name="Tudzynski B."/>
            <person name="Tudzynski P."/>
            <person name="Wincker P."/>
            <person name="Andrew M."/>
            <person name="Anthouard V."/>
            <person name="Beever R.E."/>
            <person name="Beffa R."/>
            <person name="Benoit I."/>
            <person name="Bouzid O."/>
            <person name="Brault B."/>
            <person name="Chen Z."/>
            <person name="Choquer M."/>
            <person name="Collemare J."/>
            <person name="Cotton P."/>
            <person name="Danchin E.G."/>
            <person name="Da Silva C."/>
            <person name="Gautier A."/>
            <person name="Giraud C."/>
            <person name="Giraud T."/>
            <person name="Gonzalez C."/>
            <person name="Grossetete S."/>
            <person name="Guldener U."/>
            <person name="Henrissat B."/>
            <person name="Howlett B.J."/>
            <person name="Kodira C."/>
            <person name="Kretschmer M."/>
            <person name="Lappartient A."/>
            <person name="Leroch M."/>
            <person name="Levis C."/>
            <person name="Mauceli E."/>
            <person name="Neuveglise C."/>
            <person name="Oeser B."/>
            <person name="Pearson M."/>
            <person name="Poulain J."/>
            <person name="Poussereau N."/>
            <person name="Quesneville H."/>
            <person name="Rascle C."/>
            <person name="Schumacher J."/>
            <person name="Segurens B."/>
            <person name="Sexton A."/>
            <person name="Silva E."/>
            <person name="Sirven C."/>
            <person name="Soanes D.M."/>
            <person name="Talbot N.J."/>
            <person name="Templeton M."/>
            <person name="Yandava C."/>
            <person name="Yarden O."/>
            <person name="Zeng Q."/>
            <person name="Rollins J.A."/>
            <person name="Lebrun M.H."/>
            <person name="Dickman M."/>
        </authorList>
    </citation>
    <scope>NUCLEOTIDE SEQUENCE [LARGE SCALE GENOMIC DNA]</scope>
    <source>
        <strain evidence="2">T4</strain>
    </source>
</reference>
<dbReference type="InParanoid" id="G2YL03"/>
<dbReference type="HOGENOM" id="CLU_3260456_0_0_1"/>
<name>G2YL03_BOTF4</name>
<dbReference type="Proteomes" id="UP000008177">
    <property type="component" value="Unplaced contigs"/>
</dbReference>
<protein>
    <submittedName>
        <fullName evidence="1">Uncharacterized protein</fullName>
    </submittedName>
</protein>
<evidence type="ECO:0000313" key="1">
    <source>
        <dbReference type="EMBL" id="CCD52301.1"/>
    </source>
</evidence>
<evidence type="ECO:0000313" key="2">
    <source>
        <dbReference type="Proteomes" id="UP000008177"/>
    </source>
</evidence>
<gene>
    <name evidence="1" type="ORF">BofuT4_uP080960.1</name>
</gene>